<dbReference type="AlphaFoldDB" id="A0A948TGW0"/>
<name>A0A948TGW0_9GAMM</name>
<comment type="subcellular location">
    <subcellularLocation>
        <location evidence="1 14">Cytoplasm</location>
    </subcellularLocation>
</comment>
<dbReference type="GO" id="GO:0005524">
    <property type="term" value="F:ATP binding"/>
    <property type="evidence" value="ECO:0007669"/>
    <property type="project" value="UniProtKB-UniRule"/>
</dbReference>
<dbReference type="FunFam" id="3.40.50.620:FF:000048">
    <property type="entry name" value="Isoleucine--tRNA ligase"/>
    <property type="match status" value="1"/>
</dbReference>
<dbReference type="InterPro" id="IPR023585">
    <property type="entry name" value="Ile-tRNA-ligase_type1"/>
</dbReference>
<evidence type="ECO:0000256" key="9">
    <source>
        <dbReference type="ARBA" id="ARBA00022840"/>
    </source>
</evidence>
<evidence type="ECO:0000256" key="14">
    <source>
        <dbReference type="HAMAP-Rule" id="MF_02002"/>
    </source>
</evidence>
<dbReference type="GO" id="GO:0002161">
    <property type="term" value="F:aminoacyl-tRNA deacylase activity"/>
    <property type="evidence" value="ECO:0007669"/>
    <property type="project" value="InterPro"/>
</dbReference>
<dbReference type="InterPro" id="IPR013155">
    <property type="entry name" value="M/V/L/I-tRNA-synth_anticd-bd"/>
</dbReference>
<keyword evidence="10 14" id="KW-0648">Protein biosynthesis</keyword>
<dbReference type="Pfam" id="PF06827">
    <property type="entry name" value="zf-FPG_IleRS"/>
    <property type="match status" value="1"/>
</dbReference>
<feature type="short sequence motif" description="'HIGH' region" evidence="14">
    <location>
        <begin position="58"/>
        <end position="68"/>
    </location>
</feature>
<evidence type="ECO:0000313" key="19">
    <source>
        <dbReference type="Proteomes" id="UP000733611"/>
    </source>
</evidence>
<comment type="cofactor">
    <cofactor evidence="14">
        <name>Zn(2+)</name>
        <dbReference type="ChEBI" id="CHEBI:29105"/>
    </cofactor>
    <text evidence="14">Binds 1 zinc ion per subunit.</text>
</comment>
<feature type="binding site" evidence="14">
    <location>
        <position position="936"/>
    </location>
    <ligand>
        <name>Zn(2+)</name>
        <dbReference type="ChEBI" id="CHEBI:29105"/>
    </ligand>
</feature>
<evidence type="ECO:0000256" key="2">
    <source>
        <dbReference type="ARBA" id="ARBA00006887"/>
    </source>
</evidence>
<dbReference type="FunFam" id="3.40.50.620:FF:000042">
    <property type="entry name" value="Isoleucine--tRNA ligase"/>
    <property type="match status" value="1"/>
</dbReference>
<evidence type="ECO:0000256" key="13">
    <source>
        <dbReference type="ARBA" id="ARBA00048359"/>
    </source>
</evidence>
<dbReference type="EMBL" id="JAHLFE010000117">
    <property type="protein sequence ID" value="MBU3844398.1"/>
    <property type="molecule type" value="Genomic_DNA"/>
</dbReference>
<dbReference type="InterPro" id="IPR050081">
    <property type="entry name" value="Ile-tRNA_ligase"/>
</dbReference>
<dbReference type="Pfam" id="PF08264">
    <property type="entry name" value="Anticodon_1"/>
    <property type="match status" value="1"/>
</dbReference>
<evidence type="ECO:0000256" key="1">
    <source>
        <dbReference type="ARBA" id="ARBA00004496"/>
    </source>
</evidence>
<dbReference type="InterPro" id="IPR002300">
    <property type="entry name" value="aa-tRNA-synth_Ia"/>
</dbReference>
<dbReference type="PANTHER" id="PTHR42765">
    <property type="entry name" value="SOLEUCYL-TRNA SYNTHETASE"/>
    <property type="match status" value="1"/>
</dbReference>
<sequence>MADYKSTLNLPQTAFPMRGDLAKREPGMLQKWEEQGLYQKIRQSRENCNMFILHDGPPYANGSIHIGHAINKTLKDIIVKAKTLSGFDSPYVPGWDCHGLPIELKVEAEVGKPGQKLSPAEFREECRKYAKRQIANQMADFKRLGVTGDWDHPYLTMDFDTEANILRALGKVIANGHFVLGAKPVYWCMDCQSSLAEAEVEYYDVTSDAIYVRFLAEDEAAVLKAFNLEPNTEAAGKGDLSCVIWTTTPWTLPANRAICLNDEFEYALVQVTGDKAGRYIMAQELVETVMKACDVAEGDYKILATCKGKALELLKFHHPFYDFSVPVVLAKHVTLDAGTGCVHTAGGHGLDDYNVSMKYGLEIFNPVGPDGCFLPQTELFGGLNVFKANPKVIEVLISKGALLKSQKITHSYPHCWRHKTPVIFRATPQWFISMDGHGLRKRALEEIQKVRWIPAWGQHRIEAMVSQRTDWCISRQRTWGMPCAVLINNETGELHPRTAEIMEKIAQEVEKKGIQAWWDLKVEDLLPPEEAPLYHKDPNTLDVWFDSGSTHYSVVDCRPEFKGHKADMYLEGSDQHRGWFMSSLMLSVAMKDEAPYREVLTHGFTVDETGRKMSKSLGNVIAPQEVWDKMGADVLRWWIATNDYSGDMAVSHEIFKRSADAYRRIRNTLRFLLANLNGFDPEQHMVPFAQMVELDKWAVSLAKKTQEQLLKYYDDYDFHLVIKELMHFCSIELGSFYLDIIKDRQYTAKADSLARRSCQSALYIIAECLVRWIAPILSFTAQEVWEAMPGKRDEFVFTATWFKHDNLQELDENSQFNSAFWQRILSYRDEVNRAIEQARKNGVIGGSLEAEVVIYTQGQIAADLKALGDELCFVLLTSKVTVSEDAAPADAFTVEISGTPVGIVVTKSQAQKCERCWHYEEGVGQDKEHPTLCPRCLENILRFGEKRLFA</sequence>
<evidence type="ECO:0000256" key="8">
    <source>
        <dbReference type="ARBA" id="ARBA00022833"/>
    </source>
</evidence>
<dbReference type="Gene3D" id="3.90.740.10">
    <property type="entry name" value="Valyl/Leucyl/Isoleucyl-tRNA synthetase, editing domain"/>
    <property type="match status" value="1"/>
</dbReference>
<feature type="binding site" evidence="14">
    <location>
        <position position="615"/>
    </location>
    <ligand>
        <name>ATP</name>
        <dbReference type="ChEBI" id="CHEBI:30616"/>
    </ligand>
</feature>
<evidence type="ECO:0000256" key="10">
    <source>
        <dbReference type="ARBA" id="ARBA00022917"/>
    </source>
</evidence>
<dbReference type="HAMAP" id="MF_02002">
    <property type="entry name" value="Ile_tRNA_synth_type1"/>
    <property type="match status" value="1"/>
</dbReference>
<reference evidence="18" key="1">
    <citation type="journal article" date="2021" name="PeerJ">
        <title>Extensive microbial diversity within the chicken gut microbiome revealed by metagenomics and culture.</title>
        <authorList>
            <person name="Gilroy R."/>
            <person name="Ravi A."/>
            <person name="Getino M."/>
            <person name="Pursley I."/>
            <person name="Horton D.L."/>
            <person name="Alikhan N.F."/>
            <person name="Baker D."/>
            <person name="Gharbi K."/>
            <person name="Hall N."/>
            <person name="Watson M."/>
            <person name="Adriaenssens E.M."/>
            <person name="Foster-Nyarko E."/>
            <person name="Jarju S."/>
            <person name="Secka A."/>
            <person name="Antonio M."/>
            <person name="Oren A."/>
            <person name="Chaudhuri R.R."/>
            <person name="La Ragione R."/>
            <person name="Hildebrand F."/>
            <person name="Pallen M.J."/>
        </authorList>
    </citation>
    <scope>NUCLEOTIDE SEQUENCE</scope>
    <source>
        <strain evidence="18">378</strain>
    </source>
</reference>
<evidence type="ECO:0000256" key="11">
    <source>
        <dbReference type="ARBA" id="ARBA00023146"/>
    </source>
</evidence>
<evidence type="ECO:0000256" key="3">
    <source>
        <dbReference type="ARBA" id="ARBA00011245"/>
    </source>
</evidence>
<evidence type="ECO:0000256" key="12">
    <source>
        <dbReference type="ARBA" id="ARBA00025217"/>
    </source>
</evidence>
<dbReference type="InterPro" id="IPR001412">
    <property type="entry name" value="aa-tRNA-synth_I_CS"/>
</dbReference>
<feature type="short sequence motif" description="'KMSKS' region" evidence="14">
    <location>
        <begin position="612"/>
        <end position="616"/>
    </location>
</feature>
<keyword evidence="4 14" id="KW-0963">Cytoplasm</keyword>
<feature type="binding site" evidence="14">
    <location>
        <position position="933"/>
    </location>
    <ligand>
        <name>Zn(2+)</name>
        <dbReference type="ChEBI" id="CHEBI:29105"/>
    </ligand>
</feature>
<dbReference type="InterPro" id="IPR033708">
    <property type="entry name" value="Anticodon_Ile_BEm"/>
</dbReference>
<dbReference type="GO" id="GO:0000049">
    <property type="term" value="F:tRNA binding"/>
    <property type="evidence" value="ECO:0007669"/>
    <property type="project" value="InterPro"/>
</dbReference>
<dbReference type="Gene3D" id="1.10.10.830">
    <property type="entry name" value="Ile-tRNA synthetase CP2 domain-like"/>
    <property type="match status" value="1"/>
</dbReference>
<dbReference type="PRINTS" id="PR00984">
    <property type="entry name" value="TRNASYNTHILE"/>
</dbReference>
<dbReference type="PROSITE" id="PS00178">
    <property type="entry name" value="AA_TRNA_LIGASE_I"/>
    <property type="match status" value="1"/>
</dbReference>
<dbReference type="InterPro" id="IPR010663">
    <property type="entry name" value="Znf_FPG/IleRS"/>
</dbReference>
<dbReference type="InterPro" id="IPR009080">
    <property type="entry name" value="tRNAsynth_Ia_anticodon-bd"/>
</dbReference>
<reference evidence="18" key="2">
    <citation type="submission" date="2021-04" db="EMBL/GenBank/DDBJ databases">
        <authorList>
            <person name="Gilroy R."/>
        </authorList>
    </citation>
    <scope>NUCLEOTIDE SEQUENCE</scope>
    <source>
        <strain evidence="18">378</strain>
    </source>
</reference>
<proteinExistence type="inferred from homology"/>
<feature type="binding site" evidence="14">
    <location>
        <position position="916"/>
    </location>
    <ligand>
        <name>Zn(2+)</name>
        <dbReference type="ChEBI" id="CHEBI:29105"/>
    </ligand>
</feature>
<comment type="subunit">
    <text evidence="3 14">Monomer.</text>
</comment>
<comment type="caution">
    <text evidence="18">The sequence shown here is derived from an EMBL/GenBank/DDBJ whole genome shotgun (WGS) entry which is preliminary data.</text>
</comment>
<comment type="domain">
    <text evidence="14">IleRS has two distinct active sites: one for aminoacylation and one for editing. The misactivated valine is translocated from the active site to the editing site, which sterically excludes the correctly activated isoleucine. The single editing site contains two valyl binding pockets, one specific for each substrate (Val-AMP or Val-tRNA(Ile)).</text>
</comment>
<dbReference type="GO" id="GO:0008270">
    <property type="term" value="F:zinc ion binding"/>
    <property type="evidence" value="ECO:0007669"/>
    <property type="project" value="UniProtKB-UniRule"/>
</dbReference>
<dbReference type="GO" id="GO:0005829">
    <property type="term" value="C:cytosol"/>
    <property type="evidence" value="ECO:0007669"/>
    <property type="project" value="TreeGrafter"/>
</dbReference>
<dbReference type="GO" id="GO:0004822">
    <property type="term" value="F:isoleucine-tRNA ligase activity"/>
    <property type="evidence" value="ECO:0007669"/>
    <property type="project" value="UniProtKB-UniRule"/>
</dbReference>
<comment type="similarity">
    <text evidence="2 14">Belongs to the class-I aminoacyl-tRNA synthetase family. IleS type 1 subfamily.</text>
</comment>
<protein>
    <recommendedName>
        <fullName evidence="14">Isoleucine--tRNA ligase</fullName>
        <ecNumber evidence="14">6.1.1.5</ecNumber>
    </recommendedName>
    <alternativeName>
        <fullName evidence="14">Isoleucyl-tRNA synthetase</fullName>
        <shortName evidence="14">IleRS</shortName>
    </alternativeName>
</protein>
<dbReference type="InterPro" id="IPR002301">
    <property type="entry name" value="Ile-tRNA-ligase"/>
</dbReference>
<organism evidence="18 19">
    <name type="scientific">Candidatus Anaerobiospirillum pullicola</name>
    <dbReference type="NCBI Taxonomy" id="2838451"/>
    <lineage>
        <taxon>Bacteria</taxon>
        <taxon>Pseudomonadati</taxon>
        <taxon>Pseudomonadota</taxon>
        <taxon>Gammaproteobacteria</taxon>
        <taxon>Aeromonadales</taxon>
        <taxon>Succinivibrionaceae</taxon>
        <taxon>Anaerobiospirillum</taxon>
    </lineage>
</organism>
<dbReference type="GO" id="GO:0006428">
    <property type="term" value="P:isoleucyl-tRNA aminoacylation"/>
    <property type="evidence" value="ECO:0007669"/>
    <property type="project" value="UniProtKB-UniRule"/>
</dbReference>
<dbReference type="NCBIfam" id="TIGR00392">
    <property type="entry name" value="ileS"/>
    <property type="match status" value="1"/>
</dbReference>
<evidence type="ECO:0000313" key="18">
    <source>
        <dbReference type="EMBL" id="MBU3844398.1"/>
    </source>
</evidence>
<feature type="binding site" evidence="14">
    <location>
        <position position="913"/>
    </location>
    <ligand>
        <name>Zn(2+)</name>
        <dbReference type="ChEBI" id="CHEBI:29105"/>
    </ligand>
</feature>
<evidence type="ECO:0000256" key="7">
    <source>
        <dbReference type="ARBA" id="ARBA00022741"/>
    </source>
</evidence>
<evidence type="ECO:0000259" key="17">
    <source>
        <dbReference type="Pfam" id="PF08264"/>
    </source>
</evidence>
<dbReference type="FunFam" id="1.10.730.20:FF:000001">
    <property type="entry name" value="Isoleucine--tRNA ligase"/>
    <property type="match status" value="1"/>
</dbReference>
<evidence type="ECO:0000256" key="4">
    <source>
        <dbReference type="ARBA" id="ARBA00022490"/>
    </source>
</evidence>
<dbReference type="Pfam" id="PF00133">
    <property type="entry name" value="tRNA-synt_1"/>
    <property type="match status" value="1"/>
</dbReference>
<feature type="domain" description="Methionyl/Valyl/Leucyl/Isoleucyl-tRNA synthetase anticodon-binding" evidence="17">
    <location>
        <begin position="695"/>
        <end position="854"/>
    </location>
</feature>
<dbReference type="PANTHER" id="PTHR42765:SF1">
    <property type="entry name" value="ISOLEUCINE--TRNA LIGASE, MITOCHONDRIAL"/>
    <property type="match status" value="1"/>
</dbReference>
<dbReference type="CDD" id="cd00818">
    <property type="entry name" value="IleRS_core"/>
    <property type="match status" value="1"/>
</dbReference>
<dbReference type="Gene3D" id="3.40.50.620">
    <property type="entry name" value="HUPs"/>
    <property type="match status" value="2"/>
</dbReference>
<evidence type="ECO:0000259" key="16">
    <source>
        <dbReference type="Pfam" id="PF06827"/>
    </source>
</evidence>
<dbReference type="Gene3D" id="1.10.730.20">
    <property type="match status" value="1"/>
</dbReference>
<dbReference type="EC" id="6.1.1.5" evidence="14"/>
<keyword evidence="9 14" id="KW-0067">ATP-binding</keyword>
<evidence type="ECO:0000256" key="6">
    <source>
        <dbReference type="ARBA" id="ARBA00022723"/>
    </source>
</evidence>
<evidence type="ECO:0000256" key="5">
    <source>
        <dbReference type="ARBA" id="ARBA00022598"/>
    </source>
</evidence>
<keyword evidence="6 14" id="KW-0479">Metal-binding</keyword>
<feature type="domain" description="Aminoacyl-tRNA synthetase class Ia" evidence="15">
    <location>
        <begin position="28"/>
        <end position="650"/>
    </location>
</feature>
<keyword evidence="5 14" id="KW-0436">Ligase</keyword>
<keyword evidence="11 14" id="KW-0030">Aminoacyl-tRNA synthetase</keyword>
<dbReference type="SUPFAM" id="SSF52374">
    <property type="entry name" value="Nucleotidylyl transferase"/>
    <property type="match status" value="1"/>
</dbReference>
<dbReference type="SUPFAM" id="SSF50677">
    <property type="entry name" value="ValRS/IleRS/LeuRS editing domain"/>
    <property type="match status" value="1"/>
</dbReference>
<keyword evidence="7 14" id="KW-0547">Nucleotide-binding</keyword>
<feature type="domain" description="Zinc finger FPG/IleRS-type" evidence="16">
    <location>
        <begin position="911"/>
        <end position="938"/>
    </location>
</feature>
<comment type="catalytic activity">
    <reaction evidence="13 14">
        <text>tRNA(Ile) + L-isoleucine + ATP = L-isoleucyl-tRNA(Ile) + AMP + diphosphate</text>
        <dbReference type="Rhea" id="RHEA:11060"/>
        <dbReference type="Rhea" id="RHEA-COMP:9666"/>
        <dbReference type="Rhea" id="RHEA-COMP:9695"/>
        <dbReference type="ChEBI" id="CHEBI:30616"/>
        <dbReference type="ChEBI" id="CHEBI:33019"/>
        <dbReference type="ChEBI" id="CHEBI:58045"/>
        <dbReference type="ChEBI" id="CHEBI:78442"/>
        <dbReference type="ChEBI" id="CHEBI:78528"/>
        <dbReference type="ChEBI" id="CHEBI:456215"/>
        <dbReference type="EC" id="6.1.1.5"/>
    </reaction>
</comment>
<dbReference type="InterPro" id="IPR009008">
    <property type="entry name" value="Val/Leu/Ile-tRNA-synth_edit"/>
</dbReference>
<comment type="function">
    <text evidence="12 14">Catalyzes the attachment of isoleucine to tRNA(Ile). As IleRS can inadvertently accommodate and process structurally similar amino acids such as valine, to avoid such errors it has two additional distinct tRNA(Ile)-dependent editing activities. One activity is designated as 'pretransfer' editing and involves the hydrolysis of activated Val-AMP. The other activity is designated 'posttransfer' editing and involves deacylation of mischarged Val-tRNA(Ile).</text>
</comment>
<dbReference type="CDD" id="cd07960">
    <property type="entry name" value="Anticodon_Ia_Ile_BEm"/>
    <property type="match status" value="1"/>
</dbReference>
<keyword evidence="8 14" id="KW-0862">Zinc</keyword>
<dbReference type="Proteomes" id="UP000733611">
    <property type="component" value="Unassembled WGS sequence"/>
</dbReference>
<feature type="binding site" evidence="14">
    <location>
        <position position="571"/>
    </location>
    <ligand>
        <name>L-isoleucyl-5'-AMP</name>
        <dbReference type="ChEBI" id="CHEBI:178002"/>
    </ligand>
</feature>
<dbReference type="InterPro" id="IPR014729">
    <property type="entry name" value="Rossmann-like_a/b/a_fold"/>
</dbReference>
<gene>
    <name evidence="14 18" type="primary">ileS</name>
    <name evidence="18" type="ORF">H9847_05955</name>
</gene>
<evidence type="ECO:0000259" key="15">
    <source>
        <dbReference type="Pfam" id="PF00133"/>
    </source>
</evidence>
<accession>A0A948TGW0</accession>
<dbReference type="SUPFAM" id="SSF47323">
    <property type="entry name" value="Anticodon-binding domain of a subclass of class I aminoacyl-tRNA synthetases"/>
    <property type="match status" value="1"/>
</dbReference>